<evidence type="ECO:0000313" key="4">
    <source>
        <dbReference type="Proteomes" id="UP001293254"/>
    </source>
</evidence>
<keyword evidence="4" id="KW-1185">Reference proteome</keyword>
<evidence type="ECO:0000313" key="3">
    <source>
        <dbReference type="EMBL" id="KAK4441767.1"/>
    </source>
</evidence>
<reference evidence="3" key="1">
    <citation type="submission" date="2020-06" db="EMBL/GenBank/DDBJ databases">
        <authorList>
            <person name="Li T."/>
            <person name="Hu X."/>
            <person name="Zhang T."/>
            <person name="Song X."/>
            <person name="Zhang H."/>
            <person name="Dai N."/>
            <person name="Sheng W."/>
            <person name="Hou X."/>
            <person name="Wei L."/>
        </authorList>
    </citation>
    <scope>NUCLEOTIDE SEQUENCE</scope>
    <source>
        <strain evidence="3">3651</strain>
        <tissue evidence="3">Leaf</tissue>
    </source>
</reference>
<protein>
    <submittedName>
        <fullName evidence="3">Uncharacterized protein</fullName>
    </submittedName>
</protein>
<organism evidence="3 4">
    <name type="scientific">Sesamum alatum</name>
    <dbReference type="NCBI Taxonomy" id="300844"/>
    <lineage>
        <taxon>Eukaryota</taxon>
        <taxon>Viridiplantae</taxon>
        <taxon>Streptophyta</taxon>
        <taxon>Embryophyta</taxon>
        <taxon>Tracheophyta</taxon>
        <taxon>Spermatophyta</taxon>
        <taxon>Magnoliopsida</taxon>
        <taxon>eudicotyledons</taxon>
        <taxon>Gunneridae</taxon>
        <taxon>Pentapetalae</taxon>
        <taxon>asterids</taxon>
        <taxon>lamiids</taxon>
        <taxon>Lamiales</taxon>
        <taxon>Pedaliaceae</taxon>
        <taxon>Sesamum</taxon>
    </lineage>
</organism>
<comment type="caution">
    <text evidence="3">The sequence shown here is derived from an EMBL/GenBank/DDBJ whole genome shotgun (WGS) entry which is preliminary data.</text>
</comment>
<proteinExistence type="predicted"/>
<dbReference type="AlphaFoldDB" id="A0AAE2D0R8"/>
<feature type="coiled-coil region" evidence="1">
    <location>
        <begin position="62"/>
        <end position="89"/>
    </location>
</feature>
<feature type="compositionally biased region" description="Polar residues" evidence="2">
    <location>
        <begin position="157"/>
        <end position="171"/>
    </location>
</feature>
<evidence type="ECO:0000256" key="1">
    <source>
        <dbReference type="SAM" id="Coils"/>
    </source>
</evidence>
<evidence type="ECO:0000256" key="2">
    <source>
        <dbReference type="SAM" id="MobiDB-lite"/>
    </source>
</evidence>
<accession>A0AAE2D0R8</accession>
<sequence>MKGIHVVVLDQSFYLRANGNHQSIILNRCGPEGSLSEEVLKRITELEEGTNNMANEKAGSCAKKLAREYKVEEVRLEKSNREREQLVEEAHKEVIRNYLHTLEDRVQQFVAHGVPPVGRYSRGSIEEMLKLLMCSTEDHATNNNRGRGLPHSEDTDNSVGASAGTSSQLTSKRQDPNG</sequence>
<feature type="region of interest" description="Disordered" evidence="2">
    <location>
        <begin position="141"/>
        <end position="178"/>
    </location>
</feature>
<reference evidence="3" key="2">
    <citation type="journal article" date="2024" name="Plant">
        <title>Genomic evolution and insights into agronomic trait innovations of Sesamum species.</title>
        <authorList>
            <person name="Miao H."/>
            <person name="Wang L."/>
            <person name="Qu L."/>
            <person name="Liu H."/>
            <person name="Sun Y."/>
            <person name="Le M."/>
            <person name="Wang Q."/>
            <person name="Wei S."/>
            <person name="Zheng Y."/>
            <person name="Lin W."/>
            <person name="Duan Y."/>
            <person name="Cao H."/>
            <person name="Xiong S."/>
            <person name="Wang X."/>
            <person name="Wei L."/>
            <person name="Li C."/>
            <person name="Ma Q."/>
            <person name="Ju M."/>
            <person name="Zhao R."/>
            <person name="Li G."/>
            <person name="Mu C."/>
            <person name="Tian Q."/>
            <person name="Mei H."/>
            <person name="Zhang T."/>
            <person name="Gao T."/>
            <person name="Zhang H."/>
        </authorList>
    </citation>
    <scope>NUCLEOTIDE SEQUENCE</scope>
    <source>
        <strain evidence="3">3651</strain>
    </source>
</reference>
<dbReference type="EMBL" id="JACGWO010000001">
    <property type="protein sequence ID" value="KAK4441767.1"/>
    <property type="molecule type" value="Genomic_DNA"/>
</dbReference>
<dbReference type="Proteomes" id="UP001293254">
    <property type="component" value="Unassembled WGS sequence"/>
</dbReference>
<name>A0AAE2D0R8_9LAMI</name>
<keyword evidence="1" id="KW-0175">Coiled coil</keyword>
<gene>
    <name evidence="3" type="ORF">Salat_0511600</name>
</gene>